<dbReference type="EMBL" id="BMAV01027302">
    <property type="protein sequence ID" value="GFS58064.1"/>
    <property type="molecule type" value="Genomic_DNA"/>
</dbReference>
<organism evidence="1 2">
    <name type="scientific">Trichonephila inaurata madagascariensis</name>
    <dbReference type="NCBI Taxonomy" id="2747483"/>
    <lineage>
        <taxon>Eukaryota</taxon>
        <taxon>Metazoa</taxon>
        <taxon>Ecdysozoa</taxon>
        <taxon>Arthropoda</taxon>
        <taxon>Chelicerata</taxon>
        <taxon>Arachnida</taxon>
        <taxon>Araneae</taxon>
        <taxon>Araneomorphae</taxon>
        <taxon>Entelegynae</taxon>
        <taxon>Araneoidea</taxon>
        <taxon>Nephilidae</taxon>
        <taxon>Trichonephila</taxon>
        <taxon>Trichonephila inaurata</taxon>
    </lineage>
</organism>
<evidence type="ECO:0000313" key="1">
    <source>
        <dbReference type="EMBL" id="GFS58064.1"/>
    </source>
</evidence>
<accession>A0A8X6ISU8</accession>
<dbReference type="Proteomes" id="UP000886998">
    <property type="component" value="Unassembled WGS sequence"/>
</dbReference>
<sequence>MKLSSNELYIFYGTEIIDFLDYEGTSNPLGSNVSLVFLEIYSKIRISIPQLWKTFLTPSRKLLIVSLSIKIDTSKRSFTSGYTKGLAFDKEQEPFLICTIFNFIKVFHYNPLNYVRLGRKDLIATPFLIDDFMKMFEFEDLVYPSPGSRGINQDNLYLLTIELLLKIHYLYYKKN</sequence>
<reference evidence="1" key="1">
    <citation type="submission" date="2020-08" db="EMBL/GenBank/DDBJ databases">
        <title>Multicomponent nature underlies the extraordinary mechanical properties of spider dragline silk.</title>
        <authorList>
            <person name="Kono N."/>
            <person name="Nakamura H."/>
            <person name="Mori M."/>
            <person name="Yoshida Y."/>
            <person name="Ohtoshi R."/>
            <person name="Malay A.D."/>
            <person name="Moran D.A.P."/>
            <person name="Tomita M."/>
            <person name="Numata K."/>
            <person name="Arakawa K."/>
        </authorList>
    </citation>
    <scope>NUCLEOTIDE SEQUENCE</scope>
</reference>
<comment type="caution">
    <text evidence="1">The sequence shown here is derived from an EMBL/GenBank/DDBJ whole genome shotgun (WGS) entry which is preliminary data.</text>
</comment>
<evidence type="ECO:0000313" key="2">
    <source>
        <dbReference type="Proteomes" id="UP000886998"/>
    </source>
</evidence>
<proteinExistence type="predicted"/>
<keyword evidence="2" id="KW-1185">Reference proteome</keyword>
<gene>
    <name evidence="1" type="ORF">TNIN_460981</name>
</gene>
<dbReference type="AlphaFoldDB" id="A0A8X6ISU8"/>
<name>A0A8X6ISU8_9ARAC</name>
<protein>
    <submittedName>
        <fullName evidence="1">Uncharacterized protein</fullName>
    </submittedName>
</protein>